<organism evidence="2 3">
    <name type="scientific">Timema podura</name>
    <name type="common">Walking stick</name>
    <dbReference type="NCBI Taxonomy" id="61482"/>
    <lineage>
        <taxon>Eukaryota</taxon>
        <taxon>Metazoa</taxon>
        <taxon>Ecdysozoa</taxon>
        <taxon>Arthropoda</taxon>
        <taxon>Hexapoda</taxon>
        <taxon>Insecta</taxon>
        <taxon>Pterygota</taxon>
        <taxon>Neoptera</taxon>
        <taxon>Polyneoptera</taxon>
        <taxon>Phasmatodea</taxon>
        <taxon>Timematodea</taxon>
        <taxon>Timematoidea</taxon>
        <taxon>Timematidae</taxon>
        <taxon>Timema</taxon>
    </lineage>
</organism>
<dbReference type="EMBL" id="CAJPIN010072703">
    <property type="protein sequence ID" value="CAG2067645.1"/>
    <property type="molecule type" value="Genomic_DNA"/>
</dbReference>
<dbReference type="InterPro" id="IPR041466">
    <property type="entry name" value="Dynein_AAA5_ext"/>
</dbReference>
<protein>
    <recommendedName>
        <fullName evidence="1">Dynein heavy chain AAA 5 extension domain-containing protein</fullName>
    </recommendedName>
</protein>
<dbReference type="InterPro" id="IPR026983">
    <property type="entry name" value="DHC"/>
</dbReference>
<keyword evidence="3" id="KW-1185">Reference proteome</keyword>
<dbReference type="Pfam" id="PF17852">
    <property type="entry name" value="Dynein_AAA_lid"/>
    <property type="match status" value="1"/>
</dbReference>
<accession>A0ABN7PJQ5</accession>
<gene>
    <name evidence="2" type="ORF">TPAB3V08_LOCUS14588</name>
</gene>
<evidence type="ECO:0000259" key="1">
    <source>
        <dbReference type="Pfam" id="PF17852"/>
    </source>
</evidence>
<feature type="non-terminal residue" evidence="2">
    <location>
        <position position="178"/>
    </location>
</feature>
<dbReference type="PANTHER" id="PTHR22878">
    <property type="entry name" value="DYNEIN HEAVY CHAIN 6, AXONEMAL-LIKE-RELATED"/>
    <property type="match status" value="1"/>
</dbReference>
<dbReference type="Proteomes" id="UP001153148">
    <property type="component" value="Unassembled WGS sequence"/>
</dbReference>
<evidence type="ECO:0000313" key="3">
    <source>
        <dbReference type="Proteomes" id="UP001153148"/>
    </source>
</evidence>
<feature type="non-terminal residue" evidence="2">
    <location>
        <position position="1"/>
    </location>
</feature>
<feature type="domain" description="Dynein heavy chain AAA 5 extension" evidence="1">
    <location>
        <begin position="39"/>
        <end position="177"/>
    </location>
</feature>
<dbReference type="Gene3D" id="1.10.472.130">
    <property type="match status" value="1"/>
</dbReference>
<reference evidence="2" key="1">
    <citation type="submission" date="2021-03" db="EMBL/GenBank/DDBJ databases">
        <authorList>
            <person name="Tran Van P."/>
        </authorList>
    </citation>
    <scope>NUCLEOTIDE SEQUENCE</scope>
</reference>
<sequence length="178" mass="20541">VSRCGMIYMEPGTLGWEPLLQSWINTLPNSIIDQNKTVIKQMFLRFCEPLLYLIRKGGVKELSATSDSNLVRSTMNLFDCFMDDFYDTKYVTALPDLDSRAQLEGVFFFSCIWSLGGTLDTPGRDKFNLLFRGLMEKEFPAVLKQQFNFPFDIPPPHKTYIFTLPGQGSVYDFRFIKE</sequence>
<evidence type="ECO:0000313" key="2">
    <source>
        <dbReference type="EMBL" id="CAG2067645.1"/>
    </source>
</evidence>
<comment type="caution">
    <text evidence="2">The sequence shown here is derived from an EMBL/GenBank/DDBJ whole genome shotgun (WGS) entry which is preliminary data.</text>
</comment>
<name>A0ABN7PJQ5_TIMPD</name>
<dbReference type="PANTHER" id="PTHR22878:SF66">
    <property type="entry name" value="DYNEIN AXONEMAL HEAVY CHAIN 7"/>
    <property type="match status" value="1"/>
</dbReference>
<proteinExistence type="predicted"/>